<dbReference type="EMBL" id="GBXM01075889">
    <property type="protein sequence ID" value="JAH32688.1"/>
    <property type="molecule type" value="Transcribed_RNA"/>
</dbReference>
<sequence>MSQQLISQLFVYLRLKGNKWFVREPRRHQ</sequence>
<protein>
    <submittedName>
        <fullName evidence="1">Uncharacterized protein</fullName>
    </submittedName>
</protein>
<name>A0A0E9RWN1_ANGAN</name>
<accession>A0A0E9RWN1</accession>
<organism evidence="1">
    <name type="scientific">Anguilla anguilla</name>
    <name type="common">European freshwater eel</name>
    <name type="synonym">Muraena anguilla</name>
    <dbReference type="NCBI Taxonomy" id="7936"/>
    <lineage>
        <taxon>Eukaryota</taxon>
        <taxon>Metazoa</taxon>
        <taxon>Chordata</taxon>
        <taxon>Craniata</taxon>
        <taxon>Vertebrata</taxon>
        <taxon>Euteleostomi</taxon>
        <taxon>Actinopterygii</taxon>
        <taxon>Neopterygii</taxon>
        <taxon>Teleostei</taxon>
        <taxon>Anguilliformes</taxon>
        <taxon>Anguillidae</taxon>
        <taxon>Anguilla</taxon>
    </lineage>
</organism>
<proteinExistence type="predicted"/>
<dbReference type="AlphaFoldDB" id="A0A0E9RWN1"/>
<reference evidence="1" key="2">
    <citation type="journal article" date="2015" name="Fish Shellfish Immunol.">
        <title>Early steps in the European eel (Anguilla anguilla)-Vibrio vulnificus interaction in the gills: Role of the RtxA13 toxin.</title>
        <authorList>
            <person name="Callol A."/>
            <person name="Pajuelo D."/>
            <person name="Ebbesson L."/>
            <person name="Teles M."/>
            <person name="MacKenzie S."/>
            <person name="Amaro C."/>
        </authorList>
    </citation>
    <scope>NUCLEOTIDE SEQUENCE</scope>
</reference>
<reference evidence="1" key="1">
    <citation type="submission" date="2014-11" db="EMBL/GenBank/DDBJ databases">
        <authorList>
            <person name="Amaro Gonzalez C."/>
        </authorList>
    </citation>
    <scope>NUCLEOTIDE SEQUENCE</scope>
</reference>
<evidence type="ECO:0000313" key="1">
    <source>
        <dbReference type="EMBL" id="JAH32688.1"/>
    </source>
</evidence>